<feature type="domain" description="TonB C-terminal" evidence="11">
    <location>
        <begin position="84"/>
        <end position="176"/>
    </location>
</feature>
<dbReference type="PROSITE" id="PS52015">
    <property type="entry name" value="TONB_CTD"/>
    <property type="match status" value="1"/>
</dbReference>
<dbReference type="NCBIfam" id="TIGR01352">
    <property type="entry name" value="tonB_Cterm"/>
    <property type="match status" value="1"/>
</dbReference>
<evidence type="ECO:0000256" key="7">
    <source>
        <dbReference type="ARBA" id="ARBA00022927"/>
    </source>
</evidence>
<comment type="caution">
    <text evidence="12">The sequence shown here is derived from an EMBL/GenBank/DDBJ whole genome shotgun (WGS) entry which is preliminary data.</text>
</comment>
<dbReference type="GO" id="GO:0031992">
    <property type="term" value="F:energy transducer activity"/>
    <property type="evidence" value="ECO:0007669"/>
    <property type="project" value="TreeGrafter"/>
</dbReference>
<dbReference type="GO" id="GO:0015031">
    <property type="term" value="P:protein transport"/>
    <property type="evidence" value="ECO:0007669"/>
    <property type="project" value="UniProtKB-KW"/>
</dbReference>
<dbReference type="PANTHER" id="PTHR33446:SF2">
    <property type="entry name" value="PROTEIN TONB"/>
    <property type="match status" value="1"/>
</dbReference>
<dbReference type="PANTHER" id="PTHR33446">
    <property type="entry name" value="PROTEIN TONB-RELATED"/>
    <property type="match status" value="1"/>
</dbReference>
<evidence type="ECO:0000256" key="9">
    <source>
        <dbReference type="ARBA" id="ARBA00023136"/>
    </source>
</evidence>
<protein>
    <submittedName>
        <fullName evidence="12">TonB family protein</fullName>
    </submittedName>
</protein>
<sequence>MTRYLLLPFAFVFHAALLTCEKSAPNVATNKATDTTGTIIEEIGTQAFEGEFYDNMPNAFDGELMMVPEDFVPIDVDTEPQFPGGQVALQKYINKYLEIPRAVRRLKVTGKVYTSFIISETGVIEEASIVKSLQYNCDQAALDLINHMPKWKPAVKDGIPVSVRHYLEIPFDYRDR</sequence>
<reference evidence="12 13" key="1">
    <citation type="submission" date="2018-03" db="EMBL/GenBank/DDBJ databases">
        <title>Genomic Encyclopedia of Archaeal and Bacterial Type Strains, Phase II (KMG-II): from individual species to whole genera.</title>
        <authorList>
            <person name="Goeker M."/>
        </authorList>
    </citation>
    <scope>NUCLEOTIDE SEQUENCE [LARGE SCALE GENOMIC DNA]</scope>
    <source>
        <strain evidence="12 13">DSM 29057</strain>
    </source>
</reference>
<evidence type="ECO:0000313" key="12">
    <source>
        <dbReference type="EMBL" id="PSL27229.1"/>
    </source>
</evidence>
<keyword evidence="13" id="KW-1185">Reference proteome</keyword>
<keyword evidence="8" id="KW-1133">Transmembrane helix</keyword>
<keyword evidence="3" id="KW-0813">Transport</keyword>
<dbReference type="Proteomes" id="UP000241964">
    <property type="component" value="Unassembled WGS sequence"/>
</dbReference>
<evidence type="ECO:0000256" key="1">
    <source>
        <dbReference type="ARBA" id="ARBA00004383"/>
    </source>
</evidence>
<dbReference type="GO" id="GO:0098797">
    <property type="term" value="C:plasma membrane protein complex"/>
    <property type="evidence" value="ECO:0007669"/>
    <property type="project" value="TreeGrafter"/>
</dbReference>
<keyword evidence="10" id="KW-0732">Signal</keyword>
<keyword evidence="4" id="KW-1003">Cell membrane</keyword>
<keyword evidence="9" id="KW-0472">Membrane</keyword>
<dbReference type="Gene3D" id="3.30.1150.10">
    <property type="match status" value="1"/>
</dbReference>
<dbReference type="GO" id="GO:0055085">
    <property type="term" value="P:transmembrane transport"/>
    <property type="evidence" value="ECO:0007669"/>
    <property type="project" value="InterPro"/>
</dbReference>
<keyword evidence="5" id="KW-0997">Cell inner membrane</keyword>
<evidence type="ECO:0000256" key="10">
    <source>
        <dbReference type="SAM" id="SignalP"/>
    </source>
</evidence>
<dbReference type="AlphaFoldDB" id="A0A2P8FZU9"/>
<dbReference type="OrthoDB" id="9812355at2"/>
<dbReference type="InterPro" id="IPR037682">
    <property type="entry name" value="TonB_C"/>
</dbReference>
<keyword evidence="6" id="KW-0812">Transmembrane</keyword>
<gene>
    <name evidence="12" type="ORF">CLV60_10883</name>
</gene>
<comment type="subcellular location">
    <subcellularLocation>
        <location evidence="1">Cell inner membrane</location>
        <topology evidence="1">Single-pass membrane protein</topology>
        <orientation evidence="1">Periplasmic side</orientation>
    </subcellularLocation>
</comment>
<name>A0A2P8FZU9_9BACT</name>
<feature type="signal peptide" evidence="10">
    <location>
        <begin position="1"/>
        <end position="15"/>
    </location>
</feature>
<feature type="chain" id="PRO_5015180153" evidence="10">
    <location>
        <begin position="16"/>
        <end position="176"/>
    </location>
</feature>
<keyword evidence="7" id="KW-0653">Protein transport</keyword>
<dbReference type="SUPFAM" id="SSF74653">
    <property type="entry name" value="TolA/TonB C-terminal domain"/>
    <property type="match status" value="1"/>
</dbReference>
<organism evidence="12 13">
    <name type="scientific">Dyadobacter jiangsuensis</name>
    <dbReference type="NCBI Taxonomy" id="1591085"/>
    <lineage>
        <taxon>Bacteria</taxon>
        <taxon>Pseudomonadati</taxon>
        <taxon>Bacteroidota</taxon>
        <taxon>Cytophagia</taxon>
        <taxon>Cytophagales</taxon>
        <taxon>Spirosomataceae</taxon>
        <taxon>Dyadobacter</taxon>
    </lineage>
</organism>
<evidence type="ECO:0000256" key="2">
    <source>
        <dbReference type="ARBA" id="ARBA00006555"/>
    </source>
</evidence>
<evidence type="ECO:0000313" key="13">
    <source>
        <dbReference type="Proteomes" id="UP000241964"/>
    </source>
</evidence>
<proteinExistence type="inferred from homology"/>
<evidence type="ECO:0000259" key="11">
    <source>
        <dbReference type="PROSITE" id="PS52015"/>
    </source>
</evidence>
<dbReference type="EMBL" id="PYAS01000008">
    <property type="protein sequence ID" value="PSL27229.1"/>
    <property type="molecule type" value="Genomic_DNA"/>
</dbReference>
<dbReference type="InterPro" id="IPR006260">
    <property type="entry name" value="TonB/TolA_C"/>
</dbReference>
<comment type="similarity">
    <text evidence="2">Belongs to the TonB family.</text>
</comment>
<accession>A0A2P8FZU9</accession>
<evidence type="ECO:0000256" key="4">
    <source>
        <dbReference type="ARBA" id="ARBA00022475"/>
    </source>
</evidence>
<dbReference type="InterPro" id="IPR051045">
    <property type="entry name" value="TonB-dependent_transducer"/>
</dbReference>
<evidence type="ECO:0000256" key="6">
    <source>
        <dbReference type="ARBA" id="ARBA00022692"/>
    </source>
</evidence>
<evidence type="ECO:0000256" key="8">
    <source>
        <dbReference type="ARBA" id="ARBA00022989"/>
    </source>
</evidence>
<dbReference type="Pfam" id="PF03544">
    <property type="entry name" value="TonB_C"/>
    <property type="match status" value="1"/>
</dbReference>
<dbReference type="RefSeq" id="WP_106596643.1">
    <property type="nucleotide sequence ID" value="NZ_PYAS01000008.1"/>
</dbReference>
<evidence type="ECO:0000256" key="3">
    <source>
        <dbReference type="ARBA" id="ARBA00022448"/>
    </source>
</evidence>
<evidence type="ECO:0000256" key="5">
    <source>
        <dbReference type="ARBA" id="ARBA00022519"/>
    </source>
</evidence>